<evidence type="ECO:0008006" key="2">
    <source>
        <dbReference type="Google" id="ProtNLM"/>
    </source>
</evidence>
<accession>A0A077W8N4</accession>
<protein>
    <recommendedName>
        <fullName evidence="2">PAS domain-containing protein</fullName>
    </recommendedName>
</protein>
<dbReference type="AlphaFoldDB" id="A0A077W8N4"/>
<reference evidence="1" key="1">
    <citation type="journal article" date="2014" name="Genome Announc.">
        <title>De novo whole-genome sequence and genome annotation of Lichtheimia ramosa.</title>
        <authorList>
            <person name="Linde J."/>
            <person name="Schwartze V."/>
            <person name="Binder U."/>
            <person name="Lass-Florl C."/>
            <person name="Voigt K."/>
            <person name="Horn F."/>
        </authorList>
    </citation>
    <scope>NUCLEOTIDE SEQUENCE</scope>
    <source>
        <strain evidence="1">JMRC FSU:6197</strain>
    </source>
</reference>
<dbReference type="InterPro" id="IPR035965">
    <property type="entry name" value="PAS-like_dom_sf"/>
</dbReference>
<evidence type="ECO:0000313" key="1">
    <source>
        <dbReference type="EMBL" id="CDS03421.1"/>
    </source>
</evidence>
<proteinExistence type="predicted"/>
<organism evidence="1">
    <name type="scientific">Lichtheimia ramosa</name>
    <dbReference type="NCBI Taxonomy" id="688394"/>
    <lineage>
        <taxon>Eukaryota</taxon>
        <taxon>Fungi</taxon>
        <taxon>Fungi incertae sedis</taxon>
        <taxon>Mucoromycota</taxon>
        <taxon>Mucoromycotina</taxon>
        <taxon>Mucoromycetes</taxon>
        <taxon>Mucorales</taxon>
        <taxon>Lichtheimiaceae</taxon>
        <taxon>Lichtheimia</taxon>
    </lineage>
</organism>
<dbReference type="OrthoDB" id="2338553at2759"/>
<dbReference type="EMBL" id="LK023313">
    <property type="protein sequence ID" value="CDS03421.1"/>
    <property type="molecule type" value="Genomic_DNA"/>
</dbReference>
<sequence>MDELHSFDICPLRSSSSLFIIDRRDKSIVTATDELFDMLGYEASDLIGTSIDRLVQKPRRGKMWIAHHAKGDRISLQVCIHHNPLQTTTELDYWLVRPCQQVICRRIPYSIRTTTILLLSPVGIIDRVYHVSKYERHGLVPAPAQHQQQLVGRPIMAYIHSDDVQTLCGQLSTVYHNHEPSFDVRWLHQRDDHEYQKVTLTATKTSSRITCVVEQKDPLSTLIDSIQQWLIDMLAYLLFQWQQSRRYLLEFVDHATSSKNQYGWYSSIVQVVKSMYPPDGILTMLEDWVDRVKTTSRSSFL</sequence>
<dbReference type="SUPFAM" id="SSF55785">
    <property type="entry name" value="PYP-like sensor domain (PAS domain)"/>
    <property type="match status" value="1"/>
</dbReference>
<gene>
    <name evidence="1" type="ORF">LRAMOSA00823</name>
</gene>
<name>A0A077W8N4_9FUNG</name>